<evidence type="ECO:0000259" key="8">
    <source>
        <dbReference type="PROSITE" id="PS50268"/>
    </source>
</evidence>
<dbReference type="Pfam" id="PF00028">
    <property type="entry name" value="Cadherin"/>
    <property type="match status" value="1"/>
</dbReference>
<dbReference type="InterPro" id="IPR039808">
    <property type="entry name" value="Cadherin"/>
</dbReference>
<comment type="caution">
    <text evidence="9">The sequence shown here is derived from an EMBL/GenBank/DDBJ whole genome shotgun (WGS) entry which is preliminary data.</text>
</comment>
<dbReference type="InterPro" id="IPR002126">
    <property type="entry name" value="Cadherin-like_dom"/>
</dbReference>
<dbReference type="Pfam" id="PF17892">
    <property type="entry name" value="Cadherin_5"/>
    <property type="match status" value="1"/>
</dbReference>
<keyword evidence="5" id="KW-0106">Calcium</keyword>
<dbReference type="CDD" id="cd11304">
    <property type="entry name" value="Cadherin_repeat"/>
    <property type="match status" value="2"/>
</dbReference>
<feature type="domain" description="Cadherin" evidence="8">
    <location>
        <begin position="410"/>
        <end position="519"/>
    </location>
</feature>
<evidence type="ECO:0000256" key="3">
    <source>
        <dbReference type="ARBA" id="ARBA00022729"/>
    </source>
</evidence>
<evidence type="ECO:0000256" key="2">
    <source>
        <dbReference type="ARBA" id="ARBA00022692"/>
    </source>
</evidence>
<dbReference type="Gene3D" id="2.150.10.10">
    <property type="entry name" value="Serralysin-like metalloprotease, C-terminal"/>
    <property type="match status" value="2"/>
</dbReference>
<proteinExistence type="predicted"/>
<dbReference type="Proteomes" id="UP000759103">
    <property type="component" value="Unassembled WGS sequence"/>
</dbReference>
<dbReference type="InterPro" id="IPR001343">
    <property type="entry name" value="Hemolysn_Ca-bd"/>
</dbReference>
<dbReference type="RefSeq" id="WP_219747359.1">
    <property type="nucleotide sequence ID" value="NZ_JAHXZN010000001.1"/>
</dbReference>
<evidence type="ECO:0000256" key="4">
    <source>
        <dbReference type="ARBA" id="ARBA00022737"/>
    </source>
</evidence>
<keyword evidence="10" id="KW-1185">Reference proteome</keyword>
<dbReference type="Pfam" id="PF17963">
    <property type="entry name" value="Big_9"/>
    <property type="match status" value="1"/>
</dbReference>
<gene>
    <name evidence="9" type="ORF">KZ820_04060</name>
</gene>
<dbReference type="NCBIfam" id="TIGR01965">
    <property type="entry name" value="VCBS_repeat"/>
    <property type="match status" value="1"/>
</dbReference>
<dbReference type="InterPro" id="IPR041690">
    <property type="entry name" value="Cadherin_5"/>
</dbReference>
<dbReference type="SUPFAM" id="SSF51120">
    <property type="entry name" value="beta-Roll"/>
    <property type="match status" value="2"/>
</dbReference>
<keyword evidence="6" id="KW-1133">Transmembrane helix</keyword>
<keyword evidence="4" id="KW-0677">Repeat</keyword>
<dbReference type="InterPro" id="IPR015919">
    <property type="entry name" value="Cadherin-like_sf"/>
</dbReference>
<keyword evidence="2" id="KW-0812">Transmembrane</keyword>
<dbReference type="PRINTS" id="PR00313">
    <property type="entry name" value="CABNDNGRPT"/>
</dbReference>
<dbReference type="Gene3D" id="2.60.40.3440">
    <property type="match status" value="1"/>
</dbReference>
<dbReference type="Gene3D" id="2.60.40.60">
    <property type="entry name" value="Cadherins"/>
    <property type="match status" value="1"/>
</dbReference>
<evidence type="ECO:0000256" key="7">
    <source>
        <dbReference type="ARBA" id="ARBA00023136"/>
    </source>
</evidence>
<evidence type="ECO:0000256" key="6">
    <source>
        <dbReference type="ARBA" id="ARBA00022989"/>
    </source>
</evidence>
<evidence type="ECO:0000256" key="1">
    <source>
        <dbReference type="ARBA" id="ARBA00004167"/>
    </source>
</evidence>
<evidence type="ECO:0000313" key="10">
    <source>
        <dbReference type="Proteomes" id="UP000759103"/>
    </source>
</evidence>
<comment type="subcellular location">
    <subcellularLocation>
        <location evidence="1">Membrane</location>
        <topology evidence="1">Single-pass membrane protein</topology>
    </subcellularLocation>
</comment>
<keyword evidence="7" id="KW-0472">Membrane</keyword>
<dbReference type="PANTHER" id="PTHR24027">
    <property type="entry name" value="CADHERIN-23"/>
    <property type="match status" value="1"/>
</dbReference>
<evidence type="ECO:0000313" key="9">
    <source>
        <dbReference type="EMBL" id="MBW6529899.1"/>
    </source>
</evidence>
<dbReference type="InterPro" id="IPR010221">
    <property type="entry name" value="VCBS_dom"/>
</dbReference>
<sequence>MANGAFTSAGSEFRVNSTWTGVQTDLSFAALADGGFVAIWTDLSGTGGDSSGTSVKAQRFDSTGVAVGAEFLINSATGNNQDRASVTALKTGGFVVTWSDASGLGGDADRGSVKAQIYDAAGARVGGEFLANTTTVAGQSDSTITALAGGNFIVSWVDASATAPDAKGSGVRAQMFSATGTKIGGEFLVNSTITGSQVAPALAGLASGGFVSTWIDYSGLGGDSSGTSIKAQLFSSSGAKLGGELLVNSTTLGAQDQPAITALAGGGFAIVWRDNSGLGDTSASGLRGQIYDATGARTGGEFRVNTTTFNAQDQPSIAATADGGFAVSWRDNSNTAADASGFGIKTQLFDAVGQKLGGEFQANEVVSGNQEMPAVTVLASGALLVGWTDYSTASGDVDGGLKARLFAPTTPAITDIEVSRNALSETEVENSIVAVFSGVGALNASYSYRLVDDSTGGAFAIEGNKLIVEDSLALDYETNPVVSITVRATDTFGDTFDKTFTFGLTDAVNEYRYSGAPEVLANTNIAASQLAPAVATLTDGRSVIVWTDGSGVGGDSSSFGIKAQLIAADGSKIGGEFRVNAQTLGAQDSPAVTALASGGFAVTWSDANAGSDGSASSVKAQLFDASGAAVGGELLVNTATLNAQKAPVIAALANGGFVVSWTDASLQGGDASATSVKAQVYDAAGNHVGGELLVNTATNGAQDSAAVTGLQGGGFVVTWRDGSLQGGDASKDAVKAQLFGSDGSKIGGEFLVNTETAGSQQAPVVAALSTGGFAIAWADNSSRGADADYFGIRFQLYDAAGARVGGETLANTTTLAGQLAPTITALAGGNFAIGWADYSGVGAEVGTAGIKAQVFAGDGTTVGGEFLVNHQTLGSQVDPAITGTGDGGFLVSWTDYGGQGGDDQATGVKYRLFDPLASQGTPPVLIARADTVAATEDQTAVIAAAALLANDTDSNGAPFALTGVAALSGGTAAINADGNVVFTPLANFAGTALLTYTIADSAGETAIGRVNVQVANVNDAPVAAADQLSIDEGATSIAAAALLANDRDIDPGDTLRLTAVAGTTANGLALTLAGTAIQVATPASYQALRAGETVVDHLDYTVADHAGATSTASVTLTFVGANDAPAALSLDRARVDENAAAGTVVGTLSGYDVDHDETLRYRLVDDAGGRFAVDAITGAVTVANGALLDYETATSHLIQARVTDAAGATFDASFTISLNNLPEPKSYTGSNSANTFIAPTNDLWTMHGLGGNDVLTGNASSDVLYGDANNDILDGAGGADMMYGGIGSDTFYVDDVGDRVIEYYGEGTDLVYTSVDFTLEANVEQLTMLGSGNLSATGNDFANTMTGNAGDNVIRGGLGGDLLIGMEGNDTLYGEAGGDYLQGGAGADTLVGGAGSDELIGGAGADRFVFDYLGAASERDTVKDFVAGEDKLVLAGAVFTAFAGRTGAISASELAIGGAATTADQHLVYNQATGALYYDADGAGGAAMVQIALLSTKPVLGATDFHII</sequence>
<dbReference type="NCBIfam" id="NF012211">
    <property type="entry name" value="tand_rpt_95"/>
    <property type="match status" value="1"/>
</dbReference>
<dbReference type="SUPFAM" id="SSF49313">
    <property type="entry name" value="Cadherin-like"/>
    <property type="match status" value="2"/>
</dbReference>
<accession>A0ABS7BJW2</accession>
<reference evidence="9 10" key="1">
    <citation type="submission" date="2021-07" db="EMBL/GenBank/DDBJ databases">
        <title>Sphingomonas sp.</title>
        <authorList>
            <person name="Feng G."/>
            <person name="Li J."/>
            <person name="Pan M."/>
        </authorList>
    </citation>
    <scope>NUCLEOTIDE SEQUENCE [LARGE SCALE GENOMIC DNA]</scope>
    <source>
        <strain evidence="9 10">RRHST34</strain>
    </source>
</reference>
<keyword evidence="3" id="KW-0732">Signal</keyword>
<protein>
    <submittedName>
        <fullName evidence="9">Tandem-95 repeat protein</fullName>
    </submittedName>
</protein>
<dbReference type="PROSITE" id="PS00330">
    <property type="entry name" value="HEMOLYSIN_CALCIUM"/>
    <property type="match status" value="3"/>
</dbReference>
<dbReference type="PROSITE" id="PS50268">
    <property type="entry name" value="CADHERIN_2"/>
    <property type="match status" value="2"/>
</dbReference>
<dbReference type="PANTHER" id="PTHR24027:SF422">
    <property type="entry name" value="CADHERIN DOMAIN-CONTAINING PROTEIN"/>
    <property type="match status" value="1"/>
</dbReference>
<feature type="domain" description="Cadherin" evidence="8">
    <location>
        <begin position="1127"/>
        <end position="1226"/>
    </location>
</feature>
<dbReference type="Pfam" id="PF00353">
    <property type="entry name" value="HemolysinCabind"/>
    <property type="match status" value="3"/>
</dbReference>
<evidence type="ECO:0000256" key="5">
    <source>
        <dbReference type="ARBA" id="ARBA00022837"/>
    </source>
</evidence>
<dbReference type="InterPro" id="IPR018511">
    <property type="entry name" value="Hemolysin-typ_Ca-bd_CS"/>
</dbReference>
<name>A0ABS7BJW2_9SPHN</name>
<dbReference type="InterPro" id="IPR011049">
    <property type="entry name" value="Serralysin-like_metalloprot_C"/>
</dbReference>
<organism evidence="9 10">
    <name type="scientific">Sphingomonas citri</name>
    <dbReference type="NCBI Taxonomy" id="2862499"/>
    <lineage>
        <taxon>Bacteria</taxon>
        <taxon>Pseudomonadati</taxon>
        <taxon>Pseudomonadota</taxon>
        <taxon>Alphaproteobacteria</taxon>
        <taxon>Sphingomonadales</taxon>
        <taxon>Sphingomonadaceae</taxon>
        <taxon>Sphingomonas</taxon>
    </lineage>
</organism>
<dbReference type="EMBL" id="JAHXZN010000001">
    <property type="protein sequence ID" value="MBW6529899.1"/>
    <property type="molecule type" value="Genomic_DNA"/>
</dbReference>